<dbReference type="Proteomes" id="UP001589854">
    <property type="component" value="Unassembled WGS sequence"/>
</dbReference>
<organism evidence="1 2">
    <name type="scientific">Metabacillus herbersteinensis</name>
    <dbReference type="NCBI Taxonomy" id="283816"/>
    <lineage>
        <taxon>Bacteria</taxon>
        <taxon>Bacillati</taxon>
        <taxon>Bacillota</taxon>
        <taxon>Bacilli</taxon>
        <taxon>Bacillales</taxon>
        <taxon>Bacillaceae</taxon>
        <taxon>Metabacillus</taxon>
    </lineage>
</organism>
<protein>
    <submittedName>
        <fullName evidence="1">Uncharacterized protein</fullName>
    </submittedName>
</protein>
<evidence type="ECO:0000313" key="1">
    <source>
        <dbReference type="EMBL" id="MFC0273592.1"/>
    </source>
</evidence>
<dbReference type="EMBL" id="JBHLVO010000022">
    <property type="protein sequence ID" value="MFC0273592.1"/>
    <property type="molecule type" value="Genomic_DNA"/>
</dbReference>
<dbReference type="RefSeq" id="WP_378937048.1">
    <property type="nucleotide sequence ID" value="NZ_JBHLVO010000022.1"/>
</dbReference>
<accession>A0ABV6GIS7</accession>
<evidence type="ECO:0000313" key="2">
    <source>
        <dbReference type="Proteomes" id="UP001589854"/>
    </source>
</evidence>
<sequence length="210" mass="23931">MYLPIIEACMFIFLVLEQYVVERVLEQEIKGRLGYFEMVNKLEVNCISEQEINLSLVPPAVEFENAKANINSHVDSHKPVLTELDRGALDLLSLMQSELGTVKDDETLDEMYQYTDADCPSEQDIENQSDDLISSRGVNKEDCLSINDMNLTDYEEIQPMYTKFSTAKIADGIDGFQQWTVKVIGMEADYILLQMGHALGLELELQKFQD</sequence>
<comment type="caution">
    <text evidence="1">The sequence shown here is derived from an EMBL/GenBank/DDBJ whole genome shotgun (WGS) entry which is preliminary data.</text>
</comment>
<gene>
    <name evidence="1" type="ORF">ACFFIX_19560</name>
</gene>
<reference evidence="1 2" key="1">
    <citation type="submission" date="2024-09" db="EMBL/GenBank/DDBJ databases">
        <authorList>
            <person name="Sun Q."/>
            <person name="Mori K."/>
        </authorList>
    </citation>
    <scope>NUCLEOTIDE SEQUENCE [LARGE SCALE GENOMIC DNA]</scope>
    <source>
        <strain evidence="1 2">CCM 7228</strain>
    </source>
</reference>
<proteinExistence type="predicted"/>
<keyword evidence="2" id="KW-1185">Reference proteome</keyword>
<name>A0ABV6GIS7_9BACI</name>